<keyword evidence="10" id="KW-1185">Reference proteome</keyword>
<dbReference type="GO" id="GO:0046677">
    <property type="term" value="P:response to antibiotic"/>
    <property type="evidence" value="ECO:0007669"/>
    <property type="project" value="UniProtKB-KW"/>
</dbReference>
<feature type="transmembrane region" description="Helical" evidence="6">
    <location>
        <begin position="51"/>
        <end position="71"/>
    </location>
</feature>
<protein>
    <recommendedName>
        <fullName evidence="6">Transport permease protein</fullName>
    </recommendedName>
</protein>
<dbReference type="Proteomes" id="UP001141259">
    <property type="component" value="Unassembled WGS sequence"/>
</dbReference>
<organism evidence="9 10">
    <name type="scientific">Umezawaea endophytica</name>
    <dbReference type="NCBI Taxonomy" id="1654476"/>
    <lineage>
        <taxon>Bacteria</taxon>
        <taxon>Bacillati</taxon>
        <taxon>Actinomycetota</taxon>
        <taxon>Actinomycetes</taxon>
        <taxon>Pseudonocardiales</taxon>
        <taxon>Pseudonocardiaceae</taxon>
        <taxon>Umezawaea</taxon>
    </lineage>
</organism>
<evidence type="ECO:0000313" key="10">
    <source>
        <dbReference type="Proteomes" id="UP001141259"/>
    </source>
</evidence>
<sequence>MSTTTVAGSDSRAQGPAGPVKPGMPSGPLATITEVLAIGGRRMRRLKRNPGRLVGITLNPLITMIALGYLFQSAIEIPGSNNYMEFIFAGVAAQVGLASIGPTAVAVCLDLQGGLIDRFRSLPISRSAVLVGHTLADLVITMMGLAIVVGVGMLFGWRAHSDFLSVLAGFGLLAVFMYTMLWVGVLLGMVSKNLETIESISGIVAVVFSFMSNGFLSVDKLPGWIRPIAEWNPVSAVITALRHLWGNPVTVSPSFPSEHPTAVIVISLGLLFVVTTVLSVRRYRTASA</sequence>
<evidence type="ECO:0000313" key="9">
    <source>
        <dbReference type="EMBL" id="MCS7481003.1"/>
    </source>
</evidence>
<feature type="transmembrane region" description="Helical" evidence="6">
    <location>
        <begin position="130"/>
        <end position="157"/>
    </location>
</feature>
<comment type="subcellular location">
    <subcellularLocation>
        <location evidence="6">Cell membrane</location>
        <topology evidence="6">Multi-pass membrane protein</topology>
    </subcellularLocation>
    <subcellularLocation>
        <location evidence="1">Membrane</location>
        <topology evidence="1">Multi-pass membrane protein</topology>
    </subcellularLocation>
</comment>
<keyword evidence="6" id="KW-0813">Transport</keyword>
<proteinExistence type="inferred from homology"/>
<dbReference type="GO" id="GO:0043190">
    <property type="term" value="C:ATP-binding cassette (ABC) transporter complex"/>
    <property type="evidence" value="ECO:0007669"/>
    <property type="project" value="InterPro"/>
</dbReference>
<keyword evidence="2 6" id="KW-0812">Transmembrane</keyword>
<comment type="similarity">
    <text evidence="6">Belongs to the ABC-2 integral membrane protein family.</text>
</comment>
<dbReference type="InterPro" id="IPR013525">
    <property type="entry name" value="ABC2_TM"/>
</dbReference>
<dbReference type="InterPro" id="IPR047817">
    <property type="entry name" value="ABC2_TM_bact-type"/>
</dbReference>
<feature type="transmembrane region" description="Helical" evidence="6">
    <location>
        <begin position="163"/>
        <end position="187"/>
    </location>
</feature>
<dbReference type="PANTHER" id="PTHR43229:SF2">
    <property type="entry name" value="NODULATION PROTEIN J"/>
    <property type="match status" value="1"/>
</dbReference>
<keyword evidence="4 6" id="KW-0472">Membrane</keyword>
<dbReference type="PIRSF" id="PIRSF006648">
    <property type="entry name" value="DrrB"/>
    <property type="match status" value="1"/>
</dbReference>
<feature type="transmembrane region" description="Helical" evidence="6">
    <location>
        <begin position="199"/>
        <end position="218"/>
    </location>
</feature>
<evidence type="ECO:0000256" key="2">
    <source>
        <dbReference type="ARBA" id="ARBA00022692"/>
    </source>
</evidence>
<dbReference type="PROSITE" id="PS51012">
    <property type="entry name" value="ABC_TM2"/>
    <property type="match status" value="1"/>
</dbReference>
<feature type="compositionally biased region" description="Polar residues" evidence="7">
    <location>
        <begin position="1"/>
        <end position="12"/>
    </location>
</feature>
<evidence type="ECO:0000256" key="6">
    <source>
        <dbReference type="RuleBase" id="RU361157"/>
    </source>
</evidence>
<feature type="region of interest" description="Disordered" evidence="7">
    <location>
        <begin position="1"/>
        <end position="27"/>
    </location>
</feature>
<evidence type="ECO:0000256" key="3">
    <source>
        <dbReference type="ARBA" id="ARBA00022989"/>
    </source>
</evidence>
<keyword evidence="3 6" id="KW-1133">Transmembrane helix</keyword>
<feature type="transmembrane region" description="Helical" evidence="6">
    <location>
        <begin position="83"/>
        <end position="109"/>
    </location>
</feature>
<dbReference type="AlphaFoldDB" id="A0A9X3A497"/>
<keyword evidence="6" id="KW-1003">Cell membrane</keyword>
<keyword evidence="5" id="KW-0046">Antibiotic resistance</keyword>
<reference evidence="9" key="1">
    <citation type="submission" date="2022-08" db="EMBL/GenBank/DDBJ databases">
        <authorList>
            <person name="Tistechok S."/>
            <person name="Samborskyy M."/>
            <person name="Roman I."/>
        </authorList>
    </citation>
    <scope>NUCLEOTIDE SEQUENCE</scope>
    <source>
        <strain evidence="9">DSM 103496</strain>
    </source>
</reference>
<evidence type="ECO:0000256" key="7">
    <source>
        <dbReference type="SAM" id="MobiDB-lite"/>
    </source>
</evidence>
<accession>A0A9X3A497</accession>
<name>A0A9X3A497_9PSEU</name>
<dbReference type="PANTHER" id="PTHR43229">
    <property type="entry name" value="NODULATION PROTEIN J"/>
    <property type="match status" value="1"/>
</dbReference>
<dbReference type="RefSeq" id="WP_259626496.1">
    <property type="nucleotide sequence ID" value="NZ_JANYMP010000016.1"/>
</dbReference>
<dbReference type="GO" id="GO:0140359">
    <property type="term" value="F:ABC-type transporter activity"/>
    <property type="evidence" value="ECO:0007669"/>
    <property type="project" value="InterPro"/>
</dbReference>
<evidence type="ECO:0000256" key="4">
    <source>
        <dbReference type="ARBA" id="ARBA00023136"/>
    </source>
</evidence>
<feature type="transmembrane region" description="Helical" evidence="6">
    <location>
        <begin position="261"/>
        <end position="280"/>
    </location>
</feature>
<evidence type="ECO:0000259" key="8">
    <source>
        <dbReference type="PROSITE" id="PS51012"/>
    </source>
</evidence>
<comment type="caution">
    <text evidence="9">The sequence shown here is derived from an EMBL/GenBank/DDBJ whole genome shotgun (WGS) entry which is preliminary data.</text>
</comment>
<gene>
    <name evidence="9" type="ORF">NZH93_29465</name>
</gene>
<dbReference type="EMBL" id="JANYMP010000016">
    <property type="protein sequence ID" value="MCS7481003.1"/>
    <property type="molecule type" value="Genomic_DNA"/>
</dbReference>
<dbReference type="InterPro" id="IPR051784">
    <property type="entry name" value="Nod_factor_ABC_transporter"/>
</dbReference>
<feature type="domain" description="ABC transmembrane type-2" evidence="8">
    <location>
        <begin position="51"/>
        <end position="283"/>
    </location>
</feature>
<evidence type="ECO:0000256" key="5">
    <source>
        <dbReference type="ARBA" id="ARBA00023251"/>
    </source>
</evidence>
<evidence type="ECO:0000256" key="1">
    <source>
        <dbReference type="ARBA" id="ARBA00004141"/>
    </source>
</evidence>
<dbReference type="InterPro" id="IPR000412">
    <property type="entry name" value="ABC_2_transport"/>
</dbReference>
<dbReference type="Pfam" id="PF01061">
    <property type="entry name" value="ABC2_membrane"/>
    <property type="match status" value="1"/>
</dbReference>